<dbReference type="AlphaFoldDB" id="A0A9J6BIB3"/>
<keyword evidence="1" id="KW-0472">Membrane</keyword>
<reference evidence="2" key="1">
    <citation type="submission" date="2021-03" db="EMBL/GenBank/DDBJ databases">
        <title>Chromosome level genome of the anhydrobiotic midge Polypedilum vanderplanki.</title>
        <authorList>
            <person name="Yoshida Y."/>
            <person name="Kikawada T."/>
            <person name="Gusev O."/>
        </authorList>
    </citation>
    <scope>NUCLEOTIDE SEQUENCE</scope>
    <source>
        <strain evidence="2">NIAS01</strain>
        <tissue evidence="2">Whole body or cell culture</tissue>
    </source>
</reference>
<evidence type="ECO:0000313" key="2">
    <source>
        <dbReference type="EMBL" id="KAG5669303.1"/>
    </source>
</evidence>
<dbReference type="EMBL" id="JADBJN010000004">
    <property type="protein sequence ID" value="KAG5669303.1"/>
    <property type="molecule type" value="Genomic_DNA"/>
</dbReference>
<dbReference type="Proteomes" id="UP001107558">
    <property type="component" value="Chromosome 4"/>
</dbReference>
<accession>A0A9J6BIB3</accession>
<feature type="transmembrane region" description="Helical" evidence="1">
    <location>
        <begin position="12"/>
        <end position="29"/>
    </location>
</feature>
<sequence length="68" mass="7649">MTEKDNGNFIRELIACLIIIFLVVIPLIIKIKSLMKKFNINRDIEYEAGMSLTASQITLRVPVNGGVE</sequence>
<keyword evidence="3" id="KW-1185">Reference proteome</keyword>
<keyword evidence="1" id="KW-0812">Transmembrane</keyword>
<evidence type="ECO:0000256" key="1">
    <source>
        <dbReference type="SAM" id="Phobius"/>
    </source>
</evidence>
<proteinExistence type="predicted"/>
<gene>
    <name evidence="2" type="ORF">PVAND_017191</name>
</gene>
<name>A0A9J6BIB3_POLVA</name>
<organism evidence="2 3">
    <name type="scientific">Polypedilum vanderplanki</name>
    <name type="common">Sleeping chironomid midge</name>
    <dbReference type="NCBI Taxonomy" id="319348"/>
    <lineage>
        <taxon>Eukaryota</taxon>
        <taxon>Metazoa</taxon>
        <taxon>Ecdysozoa</taxon>
        <taxon>Arthropoda</taxon>
        <taxon>Hexapoda</taxon>
        <taxon>Insecta</taxon>
        <taxon>Pterygota</taxon>
        <taxon>Neoptera</taxon>
        <taxon>Endopterygota</taxon>
        <taxon>Diptera</taxon>
        <taxon>Nematocera</taxon>
        <taxon>Chironomoidea</taxon>
        <taxon>Chironomidae</taxon>
        <taxon>Chironominae</taxon>
        <taxon>Polypedilum</taxon>
        <taxon>Polypedilum</taxon>
    </lineage>
</organism>
<protein>
    <submittedName>
        <fullName evidence="2">Uncharacterized protein</fullName>
    </submittedName>
</protein>
<evidence type="ECO:0000313" key="3">
    <source>
        <dbReference type="Proteomes" id="UP001107558"/>
    </source>
</evidence>
<comment type="caution">
    <text evidence="2">The sequence shown here is derived from an EMBL/GenBank/DDBJ whole genome shotgun (WGS) entry which is preliminary data.</text>
</comment>
<keyword evidence="1" id="KW-1133">Transmembrane helix</keyword>